<reference evidence="1" key="1">
    <citation type="submission" date="2021-03" db="EMBL/GenBank/DDBJ databases">
        <authorList>
            <person name="So Y."/>
        </authorList>
    </citation>
    <scope>NUCLEOTIDE SEQUENCE</scope>
    <source>
        <strain evidence="1">SG15</strain>
    </source>
</reference>
<dbReference type="EMBL" id="JAGIZA010000003">
    <property type="protein sequence ID" value="MBP0492218.1"/>
    <property type="molecule type" value="Genomic_DNA"/>
</dbReference>
<proteinExistence type="predicted"/>
<protein>
    <submittedName>
        <fullName evidence="1">Uncharacterized protein</fullName>
    </submittedName>
</protein>
<name>A0A940MV06_9PROT</name>
<sequence>MALVIRRQSDESWRAAVERIAGKYGLAAECLEVFDDEIEDGADEGRAAWNALYEWDCLAYVPDPEDEE</sequence>
<evidence type="ECO:0000313" key="1">
    <source>
        <dbReference type="EMBL" id="MBP0492218.1"/>
    </source>
</evidence>
<dbReference type="Proteomes" id="UP000677537">
    <property type="component" value="Unassembled WGS sequence"/>
</dbReference>
<organism evidence="1 2">
    <name type="scientific">Roseomonas indoligenes</name>
    <dbReference type="NCBI Taxonomy" id="2820811"/>
    <lineage>
        <taxon>Bacteria</taxon>
        <taxon>Pseudomonadati</taxon>
        <taxon>Pseudomonadota</taxon>
        <taxon>Alphaproteobacteria</taxon>
        <taxon>Acetobacterales</taxon>
        <taxon>Roseomonadaceae</taxon>
        <taxon>Roseomonas</taxon>
    </lineage>
</organism>
<dbReference type="AlphaFoldDB" id="A0A940MV06"/>
<accession>A0A940MV06</accession>
<evidence type="ECO:0000313" key="2">
    <source>
        <dbReference type="Proteomes" id="UP000677537"/>
    </source>
</evidence>
<dbReference type="RefSeq" id="WP_209371612.1">
    <property type="nucleotide sequence ID" value="NZ_JAGIZA010000003.1"/>
</dbReference>
<keyword evidence="2" id="KW-1185">Reference proteome</keyword>
<gene>
    <name evidence="1" type="ORF">J5Y10_05430</name>
</gene>
<comment type="caution">
    <text evidence="1">The sequence shown here is derived from an EMBL/GenBank/DDBJ whole genome shotgun (WGS) entry which is preliminary data.</text>
</comment>